<name>A0ACB9FJZ7_ARCLA</name>
<evidence type="ECO:0000313" key="2">
    <source>
        <dbReference type="Proteomes" id="UP001055879"/>
    </source>
</evidence>
<dbReference type="Proteomes" id="UP001055879">
    <property type="component" value="Linkage Group LG01"/>
</dbReference>
<accession>A0ACB9FJZ7</accession>
<sequence length="146" mass="15933">MGIFVSGNVAGIANEEIGNDGIGSDDISSYGMQNKVSDLNCIDGVSLHHSEECRAENVVDNQSICDDAIGEVRRMHSGSDATKEVVLAFDSLKCSIVEVLDGASKSVEFFRVDDCFVNDEFVDVLYFVAAHEFIVARNICEFLRDV</sequence>
<keyword evidence="2" id="KW-1185">Reference proteome</keyword>
<protein>
    <submittedName>
        <fullName evidence="1">Uncharacterized protein</fullName>
    </submittedName>
</protein>
<dbReference type="EMBL" id="CM042047">
    <property type="protein sequence ID" value="KAI3771482.1"/>
    <property type="molecule type" value="Genomic_DNA"/>
</dbReference>
<organism evidence="1 2">
    <name type="scientific">Arctium lappa</name>
    <name type="common">Greater burdock</name>
    <name type="synonym">Lappa major</name>
    <dbReference type="NCBI Taxonomy" id="4217"/>
    <lineage>
        <taxon>Eukaryota</taxon>
        <taxon>Viridiplantae</taxon>
        <taxon>Streptophyta</taxon>
        <taxon>Embryophyta</taxon>
        <taxon>Tracheophyta</taxon>
        <taxon>Spermatophyta</taxon>
        <taxon>Magnoliopsida</taxon>
        <taxon>eudicotyledons</taxon>
        <taxon>Gunneridae</taxon>
        <taxon>Pentapetalae</taxon>
        <taxon>asterids</taxon>
        <taxon>campanulids</taxon>
        <taxon>Asterales</taxon>
        <taxon>Asteraceae</taxon>
        <taxon>Carduoideae</taxon>
        <taxon>Cardueae</taxon>
        <taxon>Arctiinae</taxon>
        <taxon>Arctium</taxon>
    </lineage>
</organism>
<reference evidence="2" key="1">
    <citation type="journal article" date="2022" name="Mol. Ecol. Resour.">
        <title>The genomes of chicory, endive, great burdock and yacon provide insights into Asteraceae palaeo-polyploidization history and plant inulin production.</title>
        <authorList>
            <person name="Fan W."/>
            <person name="Wang S."/>
            <person name="Wang H."/>
            <person name="Wang A."/>
            <person name="Jiang F."/>
            <person name="Liu H."/>
            <person name="Zhao H."/>
            <person name="Xu D."/>
            <person name="Zhang Y."/>
        </authorList>
    </citation>
    <scope>NUCLEOTIDE SEQUENCE [LARGE SCALE GENOMIC DNA]</scope>
    <source>
        <strain evidence="2">cv. Niubang</strain>
    </source>
</reference>
<evidence type="ECO:0000313" key="1">
    <source>
        <dbReference type="EMBL" id="KAI3771482.1"/>
    </source>
</evidence>
<comment type="caution">
    <text evidence="1">The sequence shown here is derived from an EMBL/GenBank/DDBJ whole genome shotgun (WGS) entry which is preliminary data.</text>
</comment>
<proteinExistence type="predicted"/>
<reference evidence="1 2" key="2">
    <citation type="journal article" date="2022" name="Mol. Ecol. Resour.">
        <title>The genomes of chicory, endive, great burdock and yacon provide insights into Asteraceae paleo-polyploidization history and plant inulin production.</title>
        <authorList>
            <person name="Fan W."/>
            <person name="Wang S."/>
            <person name="Wang H."/>
            <person name="Wang A."/>
            <person name="Jiang F."/>
            <person name="Liu H."/>
            <person name="Zhao H."/>
            <person name="Xu D."/>
            <person name="Zhang Y."/>
        </authorList>
    </citation>
    <scope>NUCLEOTIDE SEQUENCE [LARGE SCALE GENOMIC DNA]</scope>
    <source>
        <strain evidence="2">cv. Niubang</strain>
    </source>
</reference>
<gene>
    <name evidence="1" type="ORF">L6452_02647</name>
</gene>